<dbReference type="Proteomes" id="UP000707731">
    <property type="component" value="Unassembled WGS sequence"/>
</dbReference>
<protein>
    <recommendedName>
        <fullName evidence="3">Major tail protein</fullName>
    </recommendedName>
</protein>
<evidence type="ECO:0000313" key="1">
    <source>
        <dbReference type="EMBL" id="MBF6358216.1"/>
    </source>
</evidence>
<sequence>MTAPNQPTPDGSIEVGAFRAFQQKTSADVETSLKAGAKVSYGNAQDSHKSQVRDPLENVHVIAVSAQGSAATAVSTAEAAANEAAAAGVKADIAYDNAHYWSVECVVASAEVLLGVNELLLGPVLNVPDGLEARLTDAHFAFITQPGGCTIEIKRWNESGTVADVIHTQVLGANVTRYNAPALDIPVFDKERFFYNVTSIVGTTAPTVMQINVSGVYFPEPTP</sequence>
<reference evidence="1 2" key="1">
    <citation type="submission" date="2020-10" db="EMBL/GenBank/DDBJ databases">
        <title>Identification of Nocardia species via Next-generation sequencing and recognition of intraspecies genetic diversity.</title>
        <authorList>
            <person name="Li P."/>
            <person name="Li P."/>
            <person name="Lu B."/>
        </authorList>
    </citation>
    <scope>NUCLEOTIDE SEQUENCE [LARGE SCALE GENOMIC DNA]</scope>
    <source>
        <strain evidence="1 2">BJ06-0143</strain>
    </source>
</reference>
<evidence type="ECO:0008006" key="3">
    <source>
        <dbReference type="Google" id="ProtNLM"/>
    </source>
</evidence>
<gene>
    <name evidence="1" type="ORF">IU449_27340</name>
</gene>
<evidence type="ECO:0000313" key="2">
    <source>
        <dbReference type="Proteomes" id="UP000707731"/>
    </source>
</evidence>
<comment type="caution">
    <text evidence="1">The sequence shown here is derived from an EMBL/GenBank/DDBJ whole genome shotgun (WGS) entry which is preliminary data.</text>
</comment>
<dbReference type="EMBL" id="JADLQN010000010">
    <property type="protein sequence ID" value="MBF6358216.1"/>
    <property type="molecule type" value="Genomic_DNA"/>
</dbReference>
<accession>A0ABS0DID3</accession>
<organism evidence="1 2">
    <name type="scientific">Nocardia higoensis</name>
    <dbReference type="NCBI Taxonomy" id="228599"/>
    <lineage>
        <taxon>Bacteria</taxon>
        <taxon>Bacillati</taxon>
        <taxon>Actinomycetota</taxon>
        <taxon>Actinomycetes</taxon>
        <taxon>Mycobacteriales</taxon>
        <taxon>Nocardiaceae</taxon>
        <taxon>Nocardia</taxon>
    </lineage>
</organism>
<proteinExistence type="predicted"/>
<keyword evidence="2" id="KW-1185">Reference proteome</keyword>
<dbReference type="RefSeq" id="WP_195005051.1">
    <property type="nucleotide sequence ID" value="NZ_JADLQN010000010.1"/>
</dbReference>
<name>A0ABS0DID3_9NOCA</name>